<accession>A0ABW8T4H7</accession>
<evidence type="ECO:0000259" key="5">
    <source>
        <dbReference type="Pfam" id="PF20511"/>
    </source>
</evidence>
<dbReference type="SUPFAM" id="SSF51182">
    <property type="entry name" value="RmlC-like cupins"/>
    <property type="match status" value="1"/>
</dbReference>
<gene>
    <name evidence="7" type="ORF">ACJDUG_06550</name>
</gene>
<dbReference type="Pfam" id="PF21621">
    <property type="entry name" value="MPI_cupin_dom"/>
    <property type="match status" value="1"/>
</dbReference>
<keyword evidence="2" id="KW-0862">Zinc</keyword>
<comment type="caution">
    <text evidence="7">The sequence shown here is derived from an EMBL/GenBank/DDBJ whole genome shotgun (WGS) entry which is preliminary data.</text>
</comment>
<feature type="domain" description="Phosphomannose isomerase type I catalytic" evidence="5">
    <location>
        <begin position="5"/>
        <end position="105"/>
    </location>
</feature>
<sequence>MGPLKFENIYFNKIWGGRDFSNFRNNLPQGDIGESWDVACHPHGTSIISNGEFKGMKLSELIDIKEEEIIGKEVSKSWFPLLVKLINAKEKLSVQVHPSDDYARIAEGELGKTEAWYIVEASKDANIVLGTRHCTKEQFKKAMETGKFDEYMNVIPVKKGEVYFVKSGLIHAIGGGIIIAEIQQNSDTTYRVYDYNRGRELHLDKAMDVINLNLFGEKSRGLEVKYDGYSKIYYCLCENFSLELYDITSSVKEVSDPERFYIYLVVEGNGEILFKGGKETIDLGESILIPASLGDYEIYGNLKILKTYVPDVEKVKSEILRNVIF</sequence>
<feature type="domain" description="Mannose-6-phosphate isomerase cupin" evidence="6">
    <location>
        <begin position="234"/>
        <end position="308"/>
    </location>
</feature>
<dbReference type="PIRSF" id="PIRSF036894">
    <property type="entry name" value="PMI_Firm_short"/>
    <property type="match status" value="1"/>
</dbReference>
<dbReference type="PANTHER" id="PTHR42742">
    <property type="entry name" value="TRANSCRIPTIONAL REPRESSOR MPRA"/>
    <property type="match status" value="1"/>
</dbReference>
<name>A0ABW8T4H7_9CLOT</name>
<dbReference type="RefSeq" id="WP_406769084.1">
    <property type="nucleotide sequence ID" value="NZ_JBJHZZ010000002.1"/>
</dbReference>
<dbReference type="InterPro" id="IPR014628">
    <property type="entry name" value="Man6P_isomerase_Firm_short"/>
</dbReference>
<protein>
    <recommendedName>
        <fullName evidence="3">Phosphohexomutase</fullName>
    </recommendedName>
    <alternativeName>
        <fullName evidence="4">Phosphomannose isomerase</fullName>
    </alternativeName>
</protein>
<reference evidence="7 8" key="1">
    <citation type="submission" date="2024-11" db="EMBL/GenBank/DDBJ databases">
        <authorList>
            <person name="Heng Y.C."/>
            <person name="Lim A.C.H."/>
            <person name="Lee J.K.Y."/>
            <person name="Kittelmann S."/>
        </authorList>
    </citation>
    <scope>NUCLEOTIDE SEQUENCE [LARGE SCALE GENOMIC DNA]</scope>
    <source>
        <strain evidence="7 8">WILCCON 0185</strain>
    </source>
</reference>
<evidence type="ECO:0000313" key="8">
    <source>
        <dbReference type="Proteomes" id="UP001623591"/>
    </source>
</evidence>
<evidence type="ECO:0000256" key="3">
    <source>
        <dbReference type="ARBA" id="ARBA00029741"/>
    </source>
</evidence>
<keyword evidence="7" id="KW-0413">Isomerase</keyword>
<dbReference type="PANTHER" id="PTHR42742:SF3">
    <property type="entry name" value="FRUCTOKINASE"/>
    <property type="match status" value="1"/>
</dbReference>
<dbReference type="EMBL" id="JBJHZZ010000002">
    <property type="protein sequence ID" value="MFL0246623.1"/>
    <property type="molecule type" value="Genomic_DNA"/>
</dbReference>
<dbReference type="CDD" id="cd07010">
    <property type="entry name" value="cupin_PMI_type_I_N_bac"/>
    <property type="match status" value="1"/>
</dbReference>
<dbReference type="Proteomes" id="UP001623591">
    <property type="component" value="Unassembled WGS sequence"/>
</dbReference>
<dbReference type="Pfam" id="PF20511">
    <property type="entry name" value="PMI_typeI_cat"/>
    <property type="match status" value="1"/>
</dbReference>
<organism evidence="7 8">
    <name type="scientific">Candidatus Clostridium stratigraminis</name>
    <dbReference type="NCBI Taxonomy" id="3381661"/>
    <lineage>
        <taxon>Bacteria</taxon>
        <taxon>Bacillati</taxon>
        <taxon>Bacillota</taxon>
        <taxon>Clostridia</taxon>
        <taxon>Eubacteriales</taxon>
        <taxon>Clostridiaceae</taxon>
        <taxon>Clostridium</taxon>
    </lineage>
</organism>
<keyword evidence="1" id="KW-0479">Metal-binding</keyword>
<evidence type="ECO:0000256" key="1">
    <source>
        <dbReference type="ARBA" id="ARBA00022723"/>
    </source>
</evidence>
<proteinExistence type="predicted"/>
<dbReference type="Gene3D" id="2.60.120.10">
    <property type="entry name" value="Jelly Rolls"/>
    <property type="match status" value="2"/>
</dbReference>
<evidence type="ECO:0000256" key="2">
    <source>
        <dbReference type="ARBA" id="ARBA00022833"/>
    </source>
</evidence>
<evidence type="ECO:0000259" key="6">
    <source>
        <dbReference type="Pfam" id="PF21621"/>
    </source>
</evidence>
<dbReference type="GO" id="GO:0016853">
    <property type="term" value="F:isomerase activity"/>
    <property type="evidence" value="ECO:0007669"/>
    <property type="project" value="UniProtKB-KW"/>
</dbReference>
<dbReference type="InterPro" id="IPR014710">
    <property type="entry name" value="RmlC-like_jellyroll"/>
</dbReference>
<keyword evidence="8" id="KW-1185">Reference proteome</keyword>
<dbReference type="InterPro" id="IPR051804">
    <property type="entry name" value="Carb_Metab_Reg_Kinase/Isom"/>
</dbReference>
<dbReference type="InterPro" id="IPR046457">
    <property type="entry name" value="PMI_typeI_cat"/>
</dbReference>
<dbReference type="InterPro" id="IPR011051">
    <property type="entry name" value="RmlC_Cupin_sf"/>
</dbReference>
<evidence type="ECO:0000313" key="7">
    <source>
        <dbReference type="EMBL" id="MFL0246623.1"/>
    </source>
</evidence>
<evidence type="ECO:0000256" key="4">
    <source>
        <dbReference type="ARBA" id="ARBA00030762"/>
    </source>
</evidence>
<dbReference type="InterPro" id="IPR049071">
    <property type="entry name" value="MPI_cupin_dom"/>
</dbReference>